<evidence type="ECO:0000259" key="5">
    <source>
        <dbReference type="SMART" id="SM00856"/>
    </source>
</evidence>
<dbReference type="Proteomes" id="UP000593562">
    <property type="component" value="Unassembled WGS sequence"/>
</dbReference>
<dbReference type="SMART" id="SM00856">
    <property type="entry name" value="PMEI"/>
    <property type="match status" value="1"/>
</dbReference>
<dbReference type="InterPro" id="IPR006501">
    <property type="entry name" value="Pectinesterase_inhib_dom"/>
</dbReference>
<dbReference type="InterPro" id="IPR052421">
    <property type="entry name" value="PCW_Enzyme_Inhibitor"/>
</dbReference>
<dbReference type="Gene3D" id="1.20.140.40">
    <property type="entry name" value="Invertase/pectin methylesterase inhibitor family protein"/>
    <property type="match status" value="1"/>
</dbReference>
<dbReference type="GO" id="GO:0046910">
    <property type="term" value="F:pectinesterase inhibitor activity"/>
    <property type="evidence" value="ECO:0007669"/>
    <property type="project" value="InterPro"/>
</dbReference>
<dbReference type="InterPro" id="IPR035513">
    <property type="entry name" value="Invertase/methylesterase_inhib"/>
</dbReference>
<organism evidence="6 7">
    <name type="scientific">Tripterygium wilfordii</name>
    <name type="common">Thunder God vine</name>
    <dbReference type="NCBI Taxonomy" id="458696"/>
    <lineage>
        <taxon>Eukaryota</taxon>
        <taxon>Viridiplantae</taxon>
        <taxon>Streptophyta</taxon>
        <taxon>Embryophyta</taxon>
        <taxon>Tracheophyta</taxon>
        <taxon>Spermatophyta</taxon>
        <taxon>Magnoliopsida</taxon>
        <taxon>eudicotyledons</taxon>
        <taxon>Gunneridae</taxon>
        <taxon>Pentapetalae</taxon>
        <taxon>rosids</taxon>
        <taxon>fabids</taxon>
        <taxon>Celastrales</taxon>
        <taxon>Celastraceae</taxon>
        <taxon>Tripterygium</taxon>
    </lineage>
</organism>
<accession>A0A7J7C669</accession>
<dbReference type="PANTHER" id="PTHR36710">
    <property type="entry name" value="PECTINESTERASE INHIBITOR-LIKE"/>
    <property type="match status" value="1"/>
</dbReference>
<reference evidence="6 7" key="1">
    <citation type="journal article" date="2020" name="Nat. Commun.">
        <title>Genome of Tripterygium wilfordii and identification of cytochrome P450 involved in triptolide biosynthesis.</title>
        <authorList>
            <person name="Tu L."/>
            <person name="Su P."/>
            <person name="Zhang Z."/>
            <person name="Gao L."/>
            <person name="Wang J."/>
            <person name="Hu T."/>
            <person name="Zhou J."/>
            <person name="Zhang Y."/>
            <person name="Zhao Y."/>
            <person name="Liu Y."/>
            <person name="Song Y."/>
            <person name="Tong Y."/>
            <person name="Lu Y."/>
            <person name="Yang J."/>
            <person name="Xu C."/>
            <person name="Jia M."/>
            <person name="Peters R.J."/>
            <person name="Huang L."/>
            <person name="Gao W."/>
        </authorList>
    </citation>
    <scope>NUCLEOTIDE SEQUENCE [LARGE SCALE GENOMIC DNA]</scope>
    <source>
        <strain evidence="7">cv. XIE 37</strain>
        <tissue evidence="6">Leaf</tissue>
    </source>
</reference>
<evidence type="ECO:0000256" key="2">
    <source>
        <dbReference type="ARBA" id="ARBA00023157"/>
    </source>
</evidence>
<evidence type="ECO:0000256" key="3">
    <source>
        <dbReference type="ARBA" id="ARBA00038471"/>
    </source>
</evidence>
<feature type="signal peptide" evidence="4">
    <location>
        <begin position="1"/>
        <end position="29"/>
    </location>
</feature>
<keyword evidence="2" id="KW-1015">Disulfide bond</keyword>
<dbReference type="PANTHER" id="PTHR36710:SF4">
    <property type="entry name" value="PLANT INVERTASE_PECTIN METHYLESTERASE INHIBITOR SUPERFAMILY PROTEIN"/>
    <property type="match status" value="1"/>
</dbReference>
<dbReference type="FunCoup" id="A0A7J7C669">
    <property type="interactions" value="14"/>
</dbReference>
<dbReference type="NCBIfam" id="TIGR01614">
    <property type="entry name" value="PME_inhib"/>
    <property type="match status" value="1"/>
</dbReference>
<gene>
    <name evidence="6" type="ORF">HS088_TW21G01785</name>
</gene>
<name>A0A7J7C669_TRIWF</name>
<dbReference type="InterPro" id="IPR034086">
    <property type="entry name" value="PMEI_plant"/>
</dbReference>
<evidence type="ECO:0000313" key="6">
    <source>
        <dbReference type="EMBL" id="KAF5729618.1"/>
    </source>
</evidence>
<sequence>MAAASFSSIFSSFVPAILLVSLLATPSFSKHDEIVDQVCSKTRNSYYCSLVLPHSSGVTLPGLASTAVTLAHRNALNLLNRINDAVRDSSNPQTKQDYYSCNGNVKNAARELAKAQQLLRSGNFSGLGTAATIATAEAEKCLVILDKLPSDPFNILRSLVLFEHDADIIMVINNMLNKDILLLG</sequence>
<keyword evidence="1 4" id="KW-0732">Signal</keyword>
<evidence type="ECO:0000256" key="4">
    <source>
        <dbReference type="SAM" id="SignalP"/>
    </source>
</evidence>
<dbReference type="AlphaFoldDB" id="A0A7J7C669"/>
<keyword evidence="7" id="KW-1185">Reference proteome</keyword>
<dbReference type="CDD" id="cd15797">
    <property type="entry name" value="PMEI"/>
    <property type="match status" value="1"/>
</dbReference>
<feature type="domain" description="Pectinesterase inhibitor" evidence="5">
    <location>
        <begin position="30"/>
        <end position="172"/>
    </location>
</feature>
<dbReference type="InParanoid" id="A0A7J7C669"/>
<protein>
    <submittedName>
        <fullName evidence="6">Pectinesterase inhibitor-like</fullName>
    </submittedName>
</protein>
<evidence type="ECO:0000313" key="7">
    <source>
        <dbReference type="Proteomes" id="UP000593562"/>
    </source>
</evidence>
<dbReference type="EMBL" id="JAAARO010000021">
    <property type="protein sequence ID" value="KAF5729618.1"/>
    <property type="molecule type" value="Genomic_DNA"/>
</dbReference>
<comment type="similarity">
    <text evidence="3">Belongs to the PMEI family.</text>
</comment>
<comment type="caution">
    <text evidence="6">The sequence shown here is derived from an EMBL/GenBank/DDBJ whole genome shotgun (WGS) entry which is preliminary data.</text>
</comment>
<feature type="chain" id="PRO_5029878536" evidence="4">
    <location>
        <begin position="30"/>
        <end position="184"/>
    </location>
</feature>
<dbReference type="Pfam" id="PF04043">
    <property type="entry name" value="PMEI"/>
    <property type="match status" value="1"/>
</dbReference>
<proteinExistence type="inferred from homology"/>
<dbReference type="SUPFAM" id="SSF101148">
    <property type="entry name" value="Plant invertase/pectin methylesterase inhibitor"/>
    <property type="match status" value="1"/>
</dbReference>
<evidence type="ECO:0000256" key="1">
    <source>
        <dbReference type="ARBA" id="ARBA00022729"/>
    </source>
</evidence>